<proteinExistence type="predicted"/>
<feature type="transmembrane region" description="Helical" evidence="1">
    <location>
        <begin position="143"/>
        <end position="165"/>
    </location>
</feature>
<feature type="transmembrane region" description="Helical" evidence="1">
    <location>
        <begin position="209"/>
        <end position="231"/>
    </location>
</feature>
<keyword evidence="1" id="KW-0812">Transmembrane</keyword>
<dbReference type="RefSeq" id="WP_380773049.1">
    <property type="nucleotide sequence ID" value="NZ_JBHUEO010000013.1"/>
</dbReference>
<evidence type="ECO:0000256" key="1">
    <source>
        <dbReference type="SAM" id="Phobius"/>
    </source>
</evidence>
<keyword evidence="1" id="KW-0472">Membrane</keyword>
<dbReference type="EMBL" id="JBHUEO010000013">
    <property type="protein sequence ID" value="MFD1706442.1"/>
    <property type="molecule type" value="Genomic_DNA"/>
</dbReference>
<organism evidence="2 3">
    <name type="scientific">Siminovitchia sediminis</name>
    <dbReference type="NCBI Taxonomy" id="1274353"/>
    <lineage>
        <taxon>Bacteria</taxon>
        <taxon>Bacillati</taxon>
        <taxon>Bacillota</taxon>
        <taxon>Bacilli</taxon>
        <taxon>Bacillales</taxon>
        <taxon>Bacillaceae</taxon>
        <taxon>Siminovitchia</taxon>
    </lineage>
</organism>
<feature type="transmembrane region" description="Helical" evidence="1">
    <location>
        <begin position="43"/>
        <end position="65"/>
    </location>
</feature>
<accession>A0ABW4KE00</accession>
<comment type="caution">
    <text evidence="2">The sequence shown here is derived from an EMBL/GenBank/DDBJ whole genome shotgun (WGS) entry which is preliminary data.</text>
</comment>
<evidence type="ECO:0008006" key="4">
    <source>
        <dbReference type="Google" id="ProtNLM"/>
    </source>
</evidence>
<feature type="transmembrane region" description="Helical" evidence="1">
    <location>
        <begin position="110"/>
        <end position="131"/>
    </location>
</feature>
<keyword evidence="1" id="KW-1133">Transmembrane helix</keyword>
<feature type="transmembrane region" description="Helical" evidence="1">
    <location>
        <begin position="7"/>
        <end position="28"/>
    </location>
</feature>
<evidence type="ECO:0000313" key="2">
    <source>
        <dbReference type="EMBL" id="MFD1706442.1"/>
    </source>
</evidence>
<sequence length="290" mass="31811">MFKGEKGLVMTGLLGFLLAAVVGLFILVRGPVVLPEGNLGNAFSFNAAIGIFTLSIAAVLPLAGFSIKRRKAVRWLFMNAVLHAYAIETIQHFRGFNPRFSREGSVIDMIAGMIFGIQSLLIVTLCFILMFKFFKVSASPLILGVRYAFISVFAANLAGVAMIVLQSRFLGNDGNFIVLHGMGFHALQTLVLSGWLLEKVHGRDRLKKRLIHSGSIAWIASIILIGVQTVLGRTVFEFTLLPILAVSLIVIWLVTVWVAVTLFKKAEGDPQAKNTKVLEKPITDQTMIIK</sequence>
<feature type="transmembrane region" description="Helical" evidence="1">
    <location>
        <begin position="72"/>
        <end position="90"/>
    </location>
</feature>
<keyword evidence="3" id="KW-1185">Reference proteome</keyword>
<name>A0ABW4KE00_9BACI</name>
<gene>
    <name evidence="2" type="ORF">ACFSCZ_06695</name>
</gene>
<dbReference type="Proteomes" id="UP001597301">
    <property type="component" value="Unassembled WGS sequence"/>
</dbReference>
<feature type="transmembrane region" description="Helical" evidence="1">
    <location>
        <begin position="243"/>
        <end position="263"/>
    </location>
</feature>
<reference evidence="3" key="1">
    <citation type="journal article" date="2019" name="Int. J. Syst. Evol. Microbiol.">
        <title>The Global Catalogue of Microorganisms (GCM) 10K type strain sequencing project: providing services to taxonomists for standard genome sequencing and annotation.</title>
        <authorList>
            <consortium name="The Broad Institute Genomics Platform"/>
            <consortium name="The Broad Institute Genome Sequencing Center for Infectious Disease"/>
            <person name="Wu L."/>
            <person name="Ma J."/>
        </authorList>
    </citation>
    <scope>NUCLEOTIDE SEQUENCE [LARGE SCALE GENOMIC DNA]</scope>
    <source>
        <strain evidence="3">CGMCC 1.12295</strain>
    </source>
</reference>
<evidence type="ECO:0000313" key="3">
    <source>
        <dbReference type="Proteomes" id="UP001597301"/>
    </source>
</evidence>
<protein>
    <recommendedName>
        <fullName evidence="4">DUF2306 domain-containing protein</fullName>
    </recommendedName>
</protein>
<feature type="transmembrane region" description="Helical" evidence="1">
    <location>
        <begin position="177"/>
        <end position="197"/>
    </location>
</feature>